<evidence type="ECO:0000256" key="2">
    <source>
        <dbReference type="ARBA" id="ARBA00010742"/>
    </source>
</evidence>
<comment type="caution">
    <text evidence="5">The sequence shown here is derived from an EMBL/GenBank/DDBJ whole genome shotgun (WGS) entry which is preliminary data.</text>
</comment>
<evidence type="ECO:0000256" key="4">
    <source>
        <dbReference type="SAM" id="SignalP"/>
    </source>
</evidence>
<dbReference type="Proteomes" id="UP000570678">
    <property type="component" value="Unassembled WGS sequence"/>
</dbReference>
<dbReference type="Gene3D" id="3.40.190.10">
    <property type="entry name" value="Periplasmic binding protein-like II"/>
    <property type="match status" value="2"/>
</dbReference>
<evidence type="ECO:0000313" key="6">
    <source>
        <dbReference type="Proteomes" id="UP000570678"/>
    </source>
</evidence>
<evidence type="ECO:0000256" key="3">
    <source>
        <dbReference type="ARBA" id="ARBA00022729"/>
    </source>
</evidence>
<feature type="signal peptide" evidence="4">
    <location>
        <begin position="1"/>
        <end position="24"/>
    </location>
</feature>
<feature type="chain" id="PRO_5032980237" evidence="4">
    <location>
        <begin position="25"/>
        <end position="332"/>
    </location>
</feature>
<name>A0A846YNA7_9NOCA</name>
<evidence type="ECO:0000313" key="5">
    <source>
        <dbReference type="EMBL" id="NKY58399.1"/>
    </source>
</evidence>
<dbReference type="AlphaFoldDB" id="A0A846YNA7"/>
<keyword evidence="6" id="KW-1185">Reference proteome</keyword>
<keyword evidence="3 4" id="KW-0732">Signal</keyword>
<evidence type="ECO:0000256" key="1">
    <source>
        <dbReference type="ARBA" id="ARBA00004418"/>
    </source>
</evidence>
<gene>
    <name evidence="5" type="ORF">HGA15_20090</name>
</gene>
<dbReference type="SUPFAM" id="SSF53850">
    <property type="entry name" value="Periplasmic binding protein-like II"/>
    <property type="match status" value="1"/>
</dbReference>
<sequence length="332" mass="35160">MEFGRWRRGAAALGVLVALVSATAACTRPATQQATGSGPIRISVGVDPSYAPFFVAEQEGMFERAGLDVRVVQTEGGAASAQNVVAGTSELSGNADSTALTVMAANPSLRALGVYEESDRYFQVVVREGVEPNQIRTVGVFPGIGLYFTDLYLRSIGLDPAAVELVTTSPPDHPPLLGRGDIDAFVSFDPWVSQAVAGGGRVVATSGDFDARYTQWLVATDAWLSANEEVAAQVFDVLSEAAAIVDTDPDRAARAVAAAIQQDPAEARRTIDQIDFGVRDFTDEDIARANDLVTFFQEQDKIGGSVDTGQVLQRGWVDDHVLGAATPAQSPR</sequence>
<dbReference type="PANTHER" id="PTHR30024">
    <property type="entry name" value="ALIPHATIC SULFONATES-BINDING PROTEIN-RELATED"/>
    <property type="match status" value="1"/>
</dbReference>
<comment type="subcellular location">
    <subcellularLocation>
        <location evidence="1">Periplasm</location>
    </subcellularLocation>
</comment>
<accession>A0A846YNA7</accession>
<proteinExistence type="inferred from homology"/>
<dbReference type="EMBL" id="JAAXOT010000010">
    <property type="protein sequence ID" value="NKY58399.1"/>
    <property type="molecule type" value="Genomic_DNA"/>
</dbReference>
<comment type="similarity">
    <text evidence="2">Belongs to the bacterial solute-binding protein SsuA/TauA family.</text>
</comment>
<dbReference type="GO" id="GO:0042597">
    <property type="term" value="C:periplasmic space"/>
    <property type="evidence" value="ECO:0007669"/>
    <property type="project" value="UniProtKB-SubCell"/>
</dbReference>
<organism evidence="5 6">
    <name type="scientific">Nocardia flavorosea</name>
    <dbReference type="NCBI Taxonomy" id="53429"/>
    <lineage>
        <taxon>Bacteria</taxon>
        <taxon>Bacillati</taxon>
        <taxon>Actinomycetota</taxon>
        <taxon>Actinomycetes</taxon>
        <taxon>Mycobacteriales</taxon>
        <taxon>Nocardiaceae</taxon>
        <taxon>Nocardia</taxon>
    </lineage>
</organism>
<dbReference type="Pfam" id="PF13379">
    <property type="entry name" value="NMT1_2"/>
    <property type="match status" value="1"/>
</dbReference>
<dbReference type="PANTHER" id="PTHR30024:SF47">
    <property type="entry name" value="TAURINE-BINDING PERIPLASMIC PROTEIN"/>
    <property type="match status" value="1"/>
</dbReference>
<reference evidence="5 6" key="1">
    <citation type="submission" date="2020-04" db="EMBL/GenBank/DDBJ databases">
        <title>MicrobeNet Type strains.</title>
        <authorList>
            <person name="Nicholson A.C."/>
        </authorList>
    </citation>
    <scope>NUCLEOTIDE SEQUENCE [LARGE SCALE GENOMIC DNA]</scope>
    <source>
        <strain evidence="5 6">JCM 3332</strain>
    </source>
</reference>
<protein>
    <submittedName>
        <fullName evidence="5">ABC transporter substrate-binding protein</fullName>
    </submittedName>
</protein>
<dbReference type="PROSITE" id="PS51257">
    <property type="entry name" value="PROKAR_LIPOPROTEIN"/>
    <property type="match status" value="1"/>
</dbReference>